<evidence type="ECO:0000256" key="2">
    <source>
        <dbReference type="ARBA" id="ARBA00005069"/>
    </source>
</evidence>
<dbReference type="PROSITE" id="PS50052">
    <property type="entry name" value="GUANYLATE_KINASE_2"/>
    <property type="match status" value="1"/>
</dbReference>
<keyword evidence="3 6" id="KW-0808">Transferase</keyword>
<sequence length="197" mass="21037">MSGWLMTVVGPSGAGKDTLLGAARIALSRDARFVFARRAITRPAETSQHAGAEDHIPMSEAEFIAARDRGAFALHWQAHGLNYGIPREIETELAAGRVVIANLSRAVLAEANAHYRLRVIEVTAPPAVLAARLARRGRETAEEIAERLSRRAPLPPGLEVVRVVNDSTAEAGAARLLRALCDGLETSLSRPGAAAPR</sequence>
<comment type="caution">
    <text evidence="8">The sequence shown here is derived from an EMBL/GenBank/DDBJ whole genome shotgun (WGS) entry which is preliminary data.</text>
</comment>
<dbReference type="PANTHER" id="PTHR23117">
    <property type="entry name" value="GUANYLATE KINASE-RELATED"/>
    <property type="match status" value="1"/>
</dbReference>
<proteinExistence type="inferred from homology"/>
<dbReference type="HAMAP" id="MF_00836">
    <property type="entry name" value="PhnN"/>
    <property type="match status" value="1"/>
</dbReference>
<evidence type="ECO:0000259" key="7">
    <source>
        <dbReference type="PROSITE" id="PS50052"/>
    </source>
</evidence>
<evidence type="ECO:0000256" key="3">
    <source>
        <dbReference type="ARBA" id="ARBA00022679"/>
    </source>
</evidence>
<dbReference type="Gene3D" id="3.40.50.300">
    <property type="entry name" value="P-loop containing nucleotide triphosphate hydrolases"/>
    <property type="match status" value="1"/>
</dbReference>
<dbReference type="NCBIfam" id="TIGR02322">
    <property type="entry name" value="phosphon_PhnN"/>
    <property type="match status" value="1"/>
</dbReference>
<evidence type="ECO:0000313" key="8">
    <source>
        <dbReference type="EMBL" id="MBC9175334.1"/>
    </source>
</evidence>
<evidence type="ECO:0000313" key="9">
    <source>
        <dbReference type="Proteomes" id="UP000603940"/>
    </source>
</evidence>
<evidence type="ECO:0000256" key="6">
    <source>
        <dbReference type="HAMAP-Rule" id="MF_00836"/>
    </source>
</evidence>
<evidence type="ECO:0000256" key="4">
    <source>
        <dbReference type="ARBA" id="ARBA00022741"/>
    </source>
</evidence>
<keyword evidence="4 6" id="KW-0547">Nucleotide-binding</keyword>
<dbReference type="EMBL" id="JACTUZ010000001">
    <property type="protein sequence ID" value="MBC9175334.1"/>
    <property type="molecule type" value="Genomic_DNA"/>
</dbReference>
<dbReference type="InterPro" id="IPR027417">
    <property type="entry name" value="P-loop_NTPase"/>
</dbReference>
<gene>
    <name evidence="6 8" type="primary">phnN</name>
    <name evidence="8" type="ORF">IBL25_00065</name>
</gene>
<evidence type="ECO:0000256" key="5">
    <source>
        <dbReference type="ARBA" id="ARBA00022840"/>
    </source>
</evidence>
<protein>
    <recommendedName>
        <fullName evidence="6">Ribose 1,5-bisphosphate phosphokinase PhnN</fullName>
        <ecNumber evidence="6">2.7.4.23</ecNumber>
    </recommendedName>
    <alternativeName>
        <fullName evidence="6">Ribose 1,5-bisphosphokinase</fullName>
    </alternativeName>
</protein>
<name>A0ABR7R0R4_9PROT</name>
<keyword evidence="5 6" id="KW-0067">ATP-binding</keyword>
<dbReference type="InterPro" id="IPR008145">
    <property type="entry name" value="GK/Ca_channel_bsu"/>
</dbReference>
<dbReference type="InterPro" id="IPR008144">
    <property type="entry name" value="Guanylate_kin-like_dom"/>
</dbReference>
<dbReference type="Proteomes" id="UP000603940">
    <property type="component" value="Unassembled WGS sequence"/>
</dbReference>
<comment type="catalytic activity">
    <reaction evidence="1 6">
        <text>alpha-D-ribose 1,5-bisphosphate + ATP = 5-phospho-alpha-D-ribose 1-diphosphate + ADP</text>
        <dbReference type="Rhea" id="RHEA:20109"/>
        <dbReference type="ChEBI" id="CHEBI:30616"/>
        <dbReference type="ChEBI" id="CHEBI:58017"/>
        <dbReference type="ChEBI" id="CHEBI:68688"/>
        <dbReference type="ChEBI" id="CHEBI:456216"/>
        <dbReference type="EC" id="2.7.4.23"/>
    </reaction>
</comment>
<comment type="pathway">
    <text evidence="2 6">Metabolic intermediate biosynthesis; 5-phospho-alpha-D-ribose 1-diphosphate biosynthesis; 5-phospho-alpha-D-ribose 1-diphosphate from D-ribose 5-phosphate (route II): step 3/3.</text>
</comment>
<dbReference type="InterPro" id="IPR012699">
    <property type="entry name" value="PhnN"/>
</dbReference>
<accession>A0ABR7R0R4</accession>
<dbReference type="PANTHER" id="PTHR23117:SF8">
    <property type="entry name" value="RIBOSE 1,5-BISPHOSPHATE PHOSPHOKINASE PHNN"/>
    <property type="match status" value="1"/>
</dbReference>
<comment type="function">
    <text evidence="6">Catalyzes the phosphorylation of ribose 1,5-bisphosphate to 5-phospho-D-ribosyl alpha-1-diphosphate (PRPP).</text>
</comment>
<comment type="similarity">
    <text evidence="6">Belongs to the ribose 1,5-bisphosphokinase family.</text>
</comment>
<dbReference type="SMART" id="SM00072">
    <property type="entry name" value="GuKc"/>
    <property type="match status" value="1"/>
</dbReference>
<dbReference type="RefSeq" id="WP_187776506.1">
    <property type="nucleotide sequence ID" value="NZ_JBHTKP010000005.1"/>
</dbReference>
<reference evidence="8 9" key="1">
    <citation type="journal article" date="2009" name="Int. J. Syst. Evol. Microbiol.">
        <title>Transfer of Teichococcus ludipueritiae and Muricoccus roseus to the genus Roseomonas, as Roseomonas ludipueritiae comb. nov. and Roseomonas rosea comb. nov., respectively, and emended description of the genus Roseomonas.</title>
        <authorList>
            <person name="Sanchez-Porro C."/>
            <person name="Gallego V."/>
            <person name="Busse H.J."/>
            <person name="Kampfer P."/>
            <person name="Ventosa A."/>
        </authorList>
    </citation>
    <scope>NUCLEOTIDE SEQUENCE [LARGE SCALE GENOMIC DNA]</scope>
    <source>
        <strain evidence="8 9">DSM 14915</strain>
    </source>
</reference>
<dbReference type="EC" id="2.7.4.23" evidence="6"/>
<dbReference type="SUPFAM" id="SSF52540">
    <property type="entry name" value="P-loop containing nucleoside triphosphate hydrolases"/>
    <property type="match status" value="1"/>
</dbReference>
<feature type="binding site" evidence="6">
    <location>
        <begin position="10"/>
        <end position="17"/>
    </location>
    <ligand>
        <name>ATP</name>
        <dbReference type="ChEBI" id="CHEBI:30616"/>
    </ligand>
</feature>
<keyword evidence="9" id="KW-1185">Reference proteome</keyword>
<evidence type="ECO:0000256" key="1">
    <source>
        <dbReference type="ARBA" id="ARBA00000373"/>
    </source>
</evidence>
<feature type="domain" description="Guanylate kinase-like" evidence="7">
    <location>
        <begin position="3"/>
        <end position="181"/>
    </location>
</feature>
<organism evidence="8 9">
    <name type="scientific">Pseudoroseomonas ludipueritiae</name>
    <dbReference type="NCBI Taxonomy" id="198093"/>
    <lineage>
        <taxon>Bacteria</taxon>
        <taxon>Pseudomonadati</taxon>
        <taxon>Pseudomonadota</taxon>
        <taxon>Alphaproteobacteria</taxon>
        <taxon>Acetobacterales</taxon>
        <taxon>Acetobacteraceae</taxon>
        <taxon>Pseudoroseomonas</taxon>
    </lineage>
</organism>